<dbReference type="RefSeq" id="WP_069328304.1">
    <property type="nucleotide sequence ID" value="NZ_MDER01000047.1"/>
</dbReference>
<evidence type="ECO:0000256" key="4">
    <source>
        <dbReference type="ARBA" id="ARBA00022989"/>
    </source>
</evidence>
<evidence type="ECO:0000313" key="7">
    <source>
        <dbReference type="EMBL" id="ODP27723.1"/>
    </source>
</evidence>
<dbReference type="GO" id="GO:0055085">
    <property type="term" value="P:transmembrane transport"/>
    <property type="evidence" value="ECO:0007669"/>
    <property type="project" value="TreeGrafter"/>
</dbReference>
<dbReference type="InterPro" id="IPR002549">
    <property type="entry name" value="AI-2E-like"/>
</dbReference>
<dbReference type="Proteomes" id="UP000094578">
    <property type="component" value="Unassembled WGS sequence"/>
</dbReference>
<evidence type="ECO:0000256" key="5">
    <source>
        <dbReference type="ARBA" id="ARBA00023136"/>
    </source>
</evidence>
<feature type="transmembrane region" description="Helical" evidence="6">
    <location>
        <begin position="198"/>
        <end position="219"/>
    </location>
</feature>
<keyword evidence="4 6" id="KW-1133">Transmembrane helix</keyword>
<evidence type="ECO:0000256" key="3">
    <source>
        <dbReference type="ARBA" id="ARBA00022692"/>
    </source>
</evidence>
<comment type="similarity">
    <text evidence="2">Belongs to the autoinducer-2 exporter (AI-2E) (TC 2.A.86) family.</text>
</comment>
<feature type="transmembrane region" description="Helical" evidence="6">
    <location>
        <begin position="262"/>
        <end position="282"/>
    </location>
</feature>
<organism evidence="7 8">
    <name type="scientific">Paenibacillus nuruki</name>
    <dbReference type="NCBI Taxonomy" id="1886670"/>
    <lineage>
        <taxon>Bacteria</taxon>
        <taxon>Bacillati</taxon>
        <taxon>Bacillota</taxon>
        <taxon>Bacilli</taxon>
        <taxon>Bacillales</taxon>
        <taxon>Paenibacillaceae</taxon>
        <taxon>Paenibacillus</taxon>
    </lineage>
</organism>
<gene>
    <name evidence="7" type="ORF">PTI45_02895</name>
</gene>
<feature type="transmembrane region" description="Helical" evidence="6">
    <location>
        <begin position="294"/>
        <end position="324"/>
    </location>
</feature>
<accession>A0A1E3L245</accession>
<keyword evidence="8" id="KW-1185">Reference proteome</keyword>
<dbReference type="PATRIC" id="fig|1886670.3.peg.2946"/>
<dbReference type="STRING" id="1886670.PTI45_02895"/>
<protein>
    <submittedName>
        <fullName evidence="7">UPF0118 membrane protein YdbI</fullName>
    </submittedName>
</protein>
<comment type="subcellular location">
    <subcellularLocation>
        <location evidence="1">Membrane</location>
        <topology evidence="1">Multi-pass membrane protein</topology>
    </subcellularLocation>
</comment>
<dbReference type="AlphaFoldDB" id="A0A1E3L245"/>
<keyword evidence="3 6" id="KW-0812">Transmembrane</keyword>
<keyword evidence="5 6" id="KW-0472">Membrane</keyword>
<feature type="transmembrane region" description="Helical" evidence="6">
    <location>
        <begin position="225"/>
        <end position="255"/>
    </location>
</feature>
<evidence type="ECO:0000313" key="8">
    <source>
        <dbReference type="Proteomes" id="UP000094578"/>
    </source>
</evidence>
<evidence type="ECO:0000256" key="1">
    <source>
        <dbReference type="ARBA" id="ARBA00004141"/>
    </source>
</evidence>
<evidence type="ECO:0000256" key="2">
    <source>
        <dbReference type="ARBA" id="ARBA00009773"/>
    </source>
</evidence>
<dbReference type="EMBL" id="MDER01000047">
    <property type="protein sequence ID" value="ODP27723.1"/>
    <property type="molecule type" value="Genomic_DNA"/>
</dbReference>
<dbReference type="PANTHER" id="PTHR21716:SF62">
    <property type="entry name" value="TRANSPORT PROTEIN YDBI-RELATED"/>
    <property type="match status" value="1"/>
</dbReference>
<dbReference type="PANTHER" id="PTHR21716">
    <property type="entry name" value="TRANSMEMBRANE PROTEIN"/>
    <property type="match status" value="1"/>
</dbReference>
<proteinExistence type="inferred from homology"/>
<sequence>MKVREWINHDGIRRIIVLAILVLVIFAMQSMMNIILLTLLLTILIGSMYDGLMKLFQTFIPNVSRFFVLPLVYLILLAVIAWGVYRMVPTVIMQVTQLYEMIIEAYRHPHESEWNPYIINFLNTLNVQRFIEPGFNVILKISKLGSQLLIALLLSLFFLLDRAHITRFTSSFQESKLGWFFKEVGYFGKMFLDTFGKVIEAQLLISLINCIITIIALWFMGFPNLLGLALIIFMLGLIPVAGVFISLVPLGLIAFSIGGVKYIVYLLILVVVIHAIEAYFLNPKLMSSKTNLPVFYTFVVLIFSEHFIGPWGLIIGIPLFVFFLDLIGVTRKKKGSV</sequence>
<feature type="transmembrane region" description="Helical" evidence="6">
    <location>
        <begin position="64"/>
        <end position="85"/>
    </location>
</feature>
<reference evidence="7 8" key="1">
    <citation type="submission" date="2016-08" db="EMBL/GenBank/DDBJ databases">
        <title>Genome sequencing of Paenibacillus sp. TI45-13ar, isolated from Korean traditional nuruk.</title>
        <authorList>
            <person name="Kim S.-J."/>
        </authorList>
    </citation>
    <scope>NUCLEOTIDE SEQUENCE [LARGE SCALE GENOMIC DNA]</scope>
    <source>
        <strain evidence="7 8">TI45-13ar</strain>
    </source>
</reference>
<dbReference type="GO" id="GO:0016020">
    <property type="term" value="C:membrane"/>
    <property type="evidence" value="ECO:0007669"/>
    <property type="project" value="UniProtKB-SubCell"/>
</dbReference>
<dbReference type="Pfam" id="PF01594">
    <property type="entry name" value="AI-2E_transport"/>
    <property type="match status" value="1"/>
</dbReference>
<comment type="caution">
    <text evidence="7">The sequence shown here is derived from an EMBL/GenBank/DDBJ whole genome shotgun (WGS) entry which is preliminary data.</text>
</comment>
<evidence type="ECO:0000256" key="6">
    <source>
        <dbReference type="SAM" id="Phobius"/>
    </source>
</evidence>
<name>A0A1E3L245_9BACL</name>